<evidence type="ECO:0000313" key="4">
    <source>
        <dbReference type="Proteomes" id="UP000266118"/>
    </source>
</evidence>
<accession>A0A386HS76</accession>
<protein>
    <submittedName>
        <fullName evidence="3">Uncharacterized protein</fullName>
    </submittedName>
</protein>
<proteinExistence type="predicted"/>
<evidence type="ECO:0000256" key="1">
    <source>
        <dbReference type="PROSITE-ProRule" id="PRU00339"/>
    </source>
</evidence>
<reference evidence="3 4" key="1">
    <citation type="submission" date="2018-09" db="EMBL/GenBank/DDBJ databases">
        <title>Arachidicoccus sp. nov., a bacterium isolated from soil.</title>
        <authorList>
            <person name="Weon H.-Y."/>
            <person name="Kwon S.-W."/>
            <person name="Lee S.A."/>
        </authorList>
    </citation>
    <scope>NUCLEOTIDE SEQUENCE [LARGE SCALE GENOMIC DNA]</scope>
    <source>
        <strain evidence="3 4">KIS59-12</strain>
    </source>
</reference>
<feature type="signal peptide" evidence="2">
    <location>
        <begin position="1"/>
        <end position="21"/>
    </location>
</feature>
<evidence type="ECO:0000313" key="3">
    <source>
        <dbReference type="EMBL" id="AYD48818.1"/>
    </source>
</evidence>
<feature type="repeat" description="TPR" evidence="1">
    <location>
        <begin position="91"/>
        <end position="124"/>
    </location>
</feature>
<sequence>MKKLLLLPGLLFAAIMANAQAGIVDAHNQAMEKARAGHLDKALSIIKDAEVNFPNNASLLKDESFISTAKKDYVNAITAGKKLIALPDADEQSYQILGSAYRADSKYNEAESVYKQGVEKFPNSSLLYAEFGQALNDNNKSSAAAKAWEKGIQVNPSISSNYYFLTKYYAQHNNPLWSVLYGEIFINIESFSQRTPEIRDTLFNEYNALFATDNVLQNYIANGQPFEAAVASTFAQFKDMVSGGVTPESLFALRGQFIVSWFNSDNAKKFPYKLFERQQQLLKLGIFDAYNQWVFASYNQDRFSNWAHMNQGVIQEFSKFQKASMFRVPEGQYYVHN</sequence>
<dbReference type="Gene3D" id="1.25.40.10">
    <property type="entry name" value="Tetratricopeptide repeat domain"/>
    <property type="match status" value="1"/>
</dbReference>
<dbReference type="KEGG" id="ark:D6B99_15095"/>
<dbReference type="InterPro" id="IPR011990">
    <property type="entry name" value="TPR-like_helical_dom_sf"/>
</dbReference>
<keyword evidence="2" id="KW-0732">Signal</keyword>
<evidence type="ECO:0000256" key="2">
    <source>
        <dbReference type="SAM" id="SignalP"/>
    </source>
</evidence>
<name>A0A386HS76_9BACT</name>
<dbReference type="RefSeq" id="WP_119989937.1">
    <property type="nucleotide sequence ID" value="NZ_CP032489.1"/>
</dbReference>
<gene>
    <name evidence="3" type="ORF">D6B99_15095</name>
</gene>
<dbReference type="SMART" id="SM00028">
    <property type="entry name" value="TPR"/>
    <property type="match status" value="2"/>
</dbReference>
<dbReference type="InterPro" id="IPR019734">
    <property type="entry name" value="TPR_rpt"/>
</dbReference>
<dbReference type="PROSITE" id="PS50005">
    <property type="entry name" value="TPR"/>
    <property type="match status" value="1"/>
</dbReference>
<dbReference type="EMBL" id="CP032489">
    <property type="protein sequence ID" value="AYD48818.1"/>
    <property type="molecule type" value="Genomic_DNA"/>
</dbReference>
<keyword evidence="4" id="KW-1185">Reference proteome</keyword>
<feature type="chain" id="PRO_5017376715" evidence="2">
    <location>
        <begin position="22"/>
        <end position="337"/>
    </location>
</feature>
<dbReference type="AlphaFoldDB" id="A0A386HS76"/>
<dbReference type="SUPFAM" id="SSF48452">
    <property type="entry name" value="TPR-like"/>
    <property type="match status" value="1"/>
</dbReference>
<keyword evidence="1" id="KW-0802">TPR repeat</keyword>
<dbReference type="OrthoDB" id="793001at2"/>
<dbReference type="Proteomes" id="UP000266118">
    <property type="component" value="Chromosome"/>
</dbReference>
<organism evidence="3 4">
    <name type="scientific">Arachidicoccus soli</name>
    <dbReference type="NCBI Taxonomy" id="2341117"/>
    <lineage>
        <taxon>Bacteria</taxon>
        <taxon>Pseudomonadati</taxon>
        <taxon>Bacteroidota</taxon>
        <taxon>Chitinophagia</taxon>
        <taxon>Chitinophagales</taxon>
        <taxon>Chitinophagaceae</taxon>
        <taxon>Arachidicoccus</taxon>
    </lineage>
</organism>